<comment type="caution">
    <text evidence="2">The sequence shown here is derived from an EMBL/GenBank/DDBJ whole genome shotgun (WGS) entry which is preliminary data.</text>
</comment>
<dbReference type="Pfam" id="PF25370">
    <property type="entry name" value="HTH_74"/>
    <property type="match status" value="1"/>
</dbReference>
<evidence type="ECO:0000259" key="1">
    <source>
        <dbReference type="Pfam" id="PF25370"/>
    </source>
</evidence>
<evidence type="ECO:0000313" key="2">
    <source>
        <dbReference type="EMBL" id="KAF3562610.1"/>
    </source>
</evidence>
<dbReference type="InterPro" id="IPR057523">
    <property type="entry name" value="HTH_74"/>
</dbReference>
<keyword evidence="3" id="KW-1185">Reference proteome</keyword>
<protein>
    <recommendedName>
        <fullName evidence="1">HTH three-helical bundle domain-containing protein</fullName>
    </recommendedName>
</protein>
<dbReference type="PANTHER" id="PTHR34799">
    <property type="entry name" value="OS07G0656300 PROTEIN"/>
    <property type="match status" value="1"/>
</dbReference>
<dbReference type="PANTHER" id="PTHR34799:SF2">
    <property type="entry name" value="OS07G0656300 PROTEIN"/>
    <property type="match status" value="1"/>
</dbReference>
<proteinExistence type="predicted"/>
<evidence type="ECO:0000313" key="3">
    <source>
        <dbReference type="Proteomes" id="UP000266723"/>
    </source>
</evidence>
<feature type="domain" description="HTH three-helical bundle" evidence="1">
    <location>
        <begin position="81"/>
        <end position="121"/>
    </location>
</feature>
<sequence>MPSDQNLIHKTGTTFITPKPCPDIAQAFPGRQVRPIFAPTPKLLKWPSYANLGRPGPSKLRNQKGYERVRVDVKKKESSRSSSIRRRAKDILEFLSSASASEVQIRQILGNTPDTSKALRMYTLIILHYTKQ</sequence>
<reference evidence="2 3" key="1">
    <citation type="journal article" date="2020" name="BMC Genomics">
        <title>Intraspecific diversification of the crop wild relative Brassica cretica Lam. using demographic model selection.</title>
        <authorList>
            <person name="Kioukis A."/>
            <person name="Michalopoulou V.A."/>
            <person name="Briers L."/>
            <person name="Pirintsos S."/>
            <person name="Studholme D.J."/>
            <person name="Pavlidis P."/>
            <person name="Sarris P.F."/>
        </authorList>
    </citation>
    <scope>NUCLEOTIDE SEQUENCE [LARGE SCALE GENOMIC DNA]</scope>
    <source>
        <strain evidence="3">cv. PFS-1207/04</strain>
    </source>
</reference>
<name>A0ABQ7CTT8_BRACR</name>
<gene>
    <name evidence="2" type="ORF">DY000_02013105</name>
</gene>
<dbReference type="EMBL" id="QGKV02000759">
    <property type="protein sequence ID" value="KAF3562610.1"/>
    <property type="molecule type" value="Genomic_DNA"/>
</dbReference>
<accession>A0ABQ7CTT8</accession>
<organism evidence="2 3">
    <name type="scientific">Brassica cretica</name>
    <name type="common">Mustard</name>
    <dbReference type="NCBI Taxonomy" id="69181"/>
    <lineage>
        <taxon>Eukaryota</taxon>
        <taxon>Viridiplantae</taxon>
        <taxon>Streptophyta</taxon>
        <taxon>Embryophyta</taxon>
        <taxon>Tracheophyta</taxon>
        <taxon>Spermatophyta</taxon>
        <taxon>Magnoliopsida</taxon>
        <taxon>eudicotyledons</taxon>
        <taxon>Gunneridae</taxon>
        <taxon>Pentapetalae</taxon>
        <taxon>rosids</taxon>
        <taxon>malvids</taxon>
        <taxon>Brassicales</taxon>
        <taxon>Brassicaceae</taxon>
        <taxon>Brassiceae</taxon>
        <taxon>Brassica</taxon>
    </lineage>
</organism>
<dbReference type="Proteomes" id="UP000266723">
    <property type="component" value="Unassembled WGS sequence"/>
</dbReference>